<keyword evidence="3" id="KW-1185">Reference proteome</keyword>
<sequence>MSSHSLKFAILVHEYSSNEPVHKPKLTFLSSDGHQSVVFSNDFPQNIILFPSFCHHWNPFHFISSLQRLSAADAIPLVSSRFLYRLYLYHFKYFMILFHPISSYIILYHPISQCTPKPGPIC</sequence>
<evidence type="ECO:0000313" key="3">
    <source>
        <dbReference type="Proteomes" id="UP000019384"/>
    </source>
</evidence>
<proteinExistence type="predicted"/>
<keyword evidence="1" id="KW-0812">Transmembrane</keyword>
<keyword evidence="1" id="KW-1133">Transmembrane helix</keyword>
<reference evidence="2" key="2">
    <citation type="submission" date="2014-02" db="EMBL/GenBank/DDBJ databases">
        <title>Complete DNA sequence of /Kuraishia capsulata/ illustrates novel genomic features among budding yeasts (/Saccharomycotina/).</title>
        <authorList>
            <person name="Morales L."/>
            <person name="Noel B."/>
            <person name="Porcel B."/>
            <person name="Marcet-Houben M."/>
            <person name="Hullo M-F."/>
            <person name="Sacerdot C."/>
            <person name="Tekaia F."/>
            <person name="Leh-Louis V."/>
            <person name="Despons L."/>
            <person name="Khanna V."/>
            <person name="Aury J-M."/>
            <person name="Barbe V."/>
            <person name="Couloux A."/>
            <person name="Labadie K."/>
            <person name="Pelletier E."/>
            <person name="Souciet J-L."/>
            <person name="Boekhout T."/>
            <person name="Gabaldon T."/>
            <person name="Wincker P."/>
            <person name="Dujon B."/>
        </authorList>
    </citation>
    <scope>NUCLEOTIDE SEQUENCE</scope>
    <source>
        <strain evidence="2">CBS 1993</strain>
    </source>
</reference>
<reference evidence="2" key="1">
    <citation type="submission" date="2013-12" db="EMBL/GenBank/DDBJ databases">
        <authorList>
            <person name="Genoscope - CEA"/>
        </authorList>
    </citation>
    <scope>NUCLEOTIDE SEQUENCE</scope>
    <source>
        <strain evidence="2">CBS 1993</strain>
    </source>
</reference>
<accession>W6MVF4</accession>
<name>W6MVF4_9ASCO</name>
<evidence type="ECO:0000256" key="1">
    <source>
        <dbReference type="SAM" id="Phobius"/>
    </source>
</evidence>
<dbReference type="AlphaFoldDB" id="W6MVF4"/>
<gene>
    <name evidence="2" type="ORF">KUCA_T00005921001</name>
</gene>
<dbReference type="Proteomes" id="UP000019384">
    <property type="component" value="Unassembled WGS sequence"/>
</dbReference>
<dbReference type="HOGENOM" id="CLU_2027089_0_0_1"/>
<dbReference type="RefSeq" id="XP_022461908.1">
    <property type="nucleotide sequence ID" value="XM_022603941.1"/>
</dbReference>
<feature type="transmembrane region" description="Helical" evidence="1">
    <location>
        <begin position="91"/>
        <end position="111"/>
    </location>
</feature>
<dbReference type="GeneID" id="34523296"/>
<organism evidence="2 3">
    <name type="scientific">Kuraishia capsulata CBS 1993</name>
    <dbReference type="NCBI Taxonomy" id="1382522"/>
    <lineage>
        <taxon>Eukaryota</taxon>
        <taxon>Fungi</taxon>
        <taxon>Dikarya</taxon>
        <taxon>Ascomycota</taxon>
        <taxon>Saccharomycotina</taxon>
        <taxon>Pichiomycetes</taxon>
        <taxon>Pichiales</taxon>
        <taxon>Pichiaceae</taxon>
        <taxon>Kuraishia</taxon>
    </lineage>
</organism>
<keyword evidence="1" id="KW-0472">Membrane</keyword>
<protein>
    <submittedName>
        <fullName evidence="2">Uncharacterized protein</fullName>
    </submittedName>
</protein>
<evidence type="ECO:0000313" key="2">
    <source>
        <dbReference type="EMBL" id="CDK29927.1"/>
    </source>
</evidence>
<dbReference type="EMBL" id="HG793131">
    <property type="protein sequence ID" value="CDK29927.1"/>
    <property type="molecule type" value="Genomic_DNA"/>
</dbReference>